<organism evidence="1 2">
    <name type="scientific">Saccharopolyspora erythraea</name>
    <name type="common">Streptomyces erythraeus</name>
    <dbReference type="NCBI Taxonomy" id="1836"/>
    <lineage>
        <taxon>Bacteria</taxon>
        <taxon>Bacillati</taxon>
        <taxon>Actinomycetota</taxon>
        <taxon>Actinomycetes</taxon>
        <taxon>Pseudonocardiales</taxon>
        <taxon>Pseudonocardiaceae</taxon>
        <taxon>Saccharopolyspora</taxon>
    </lineage>
</organism>
<dbReference type="Proteomes" id="UP001500729">
    <property type="component" value="Unassembled WGS sequence"/>
</dbReference>
<sequence length="98" mass="10320">MTATDEELVEQVAAAVLAHPSVLRLDGGEYGVVATHLPGRRVTGVRSRDDGTPAEVAVVLRLDRPLPEIIAELRAEITRVAGRGPVDITVSDVEQAGA</sequence>
<dbReference type="RefSeq" id="WP_009942661.1">
    <property type="nucleotide sequence ID" value="NZ_BAAAGS010000008.1"/>
</dbReference>
<evidence type="ECO:0000313" key="1">
    <source>
        <dbReference type="EMBL" id="GAA0518422.1"/>
    </source>
</evidence>
<evidence type="ECO:0000313" key="2">
    <source>
        <dbReference type="Proteomes" id="UP001500729"/>
    </source>
</evidence>
<reference evidence="2" key="1">
    <citation type="journal article" date="2019" name="Int. J. Syst. Evol. Microbiol.">
        <title>The Global Catalogue of Microorganisms (GCM) 10K type strain sequencing project: providing services to taxonomists for standard genome sequencing and annotation.</title>
        <authorList>
            <consortium name="The Broad Institute Genomics Platform"/>
            <consortium name="The Broad Institute Genome Sequencing Center for Infectious Disease"/>
            <person name="Wu L."/>
            <person name="Ma J."/>
        </authorList>
    </citation>
    <scope>NUCLEOTIDE SEQUENCE [LARGE SCALE GENOMIC DNA]</scope>
    <source>
        <strain evidence="2">JCM 10303</strain>
    </source>
</reference>
<name>A0ABP3MDN4_SACER</name>
<gene>
    <name evidence="1" type="ORF">GCM10009533_16900</name>
</gene>
<evidence type="ECO:0008006" key="3">
    <source>
        <dbReference type="Google" id="ProtNLM"/>
    </source>
</evidence>
<comment type="caution">
    <text evidence="1">The sequence shown here is derived from an EMBL/GenBank/DDBJ whole genome shotgun (WGS) entry which is preliminary data.</text>
</comment>
<proteinExistence type="predicted"/>
<keyword evidence="2" id="KW-1185">Reference proteome</keyword>
<protein>
    <recommendedName>
        <fullName evidence="3">Asp23/Gls24 family envelope stress response protein</fullName>
    </recommendedName>
</protein>
<accession>A0ABP3MDN4</accession>
<dbReference type="EMBL" id="BAAAGS010000008">
    <property type="protein sequence ID" value="GAA0518422.1"/>
    <property type="molecule type" value="Genomic_DNA"/>
</dbReference>